<dbReference type="GO" id="GO:0003677">
    <property type="term" value="F:DNA binding"/>
    <property type="evidence" value="ECO:0007669"/>
    <property type="project" value="UniProtKB-KW"/>
</dbReference>
<evidence type="ECO:0000256" key="4">
    <source>
        <dbReference type="ARBA" id="ARBA00023163"/>
    </source>
</evidence>
<gene>
    <name evidence="7" type="primary">ABI3_2</name>
    <name evidence="7" type="ORF">CASFOL_008633</name>
</gene>
<evidence type="ECO:0000256" key="3">
    <source>
        <dbReference type="ARBA" id="ARBA00023125"/>
    </source>
</evidence>
<evidence type="ECO:0000256" key="5">
    <source>
        <dbReference type="ARBA" id="ARBA00023242"/>
    </source>
</evidence>
<dbReference type="EC" id="2.2.1.6" evidence="7"/>
<keyword evidence="5" id="KW-0539">Nucleus</keyword>
<accession>A0ABD3E3J8</accession>
<keyword evidence="7" id="KW-0808">Transferase</keyword>
<dbReference type="PANTHER" id="PTHR31140">
    <property type="entry name" value="B3 DOMAIN-CONTAINING TRANSCRIPTION FACTOR ABI3"/>
    <property type="match status" value="1"/>
</dbReference>
<reference evidence="8" key="1">
    <citation type="journal article" date="2024" name="IScience">
        <title>Strigolactones Initiate the Formation of Haustorium-like Structures in Castilleja.</title>
        <authorList>
            <person name="Buerger M."/>
            <person name="Peterson D."/>
            <person name="Chory J."/>
        </authorList>
    </citation>
    <scope>NUCLEOTIDE SEQUENCE [LARGE SCALE GENOMIC DNA]</scope>
</reference>
<dbReference type="PANTHER" id="PTHR31140:SF81">
    <property type="entry name" value="B3 DOMAIN-CONTAINING TRANSCRIPTION FACTOR ABI3"/>
    <property type="match status" value="1"/>
</dbReference>
<dbReference type="SUPFAM" id="SSF101936">
    <property type="entry name" value="DNA-binding pseudobarrel domain"/>
    <property type="match status" value="1"/>
</dbReference>
<dbReference type="EMBL" id="JAVIJP010000009">
    <property type="protein sequence ID" value="KAL3647665.1"/>
    <property type="molecule type" value="Genomic_DNA"/>
</dbReference>
<dbReference type="Proteomes" id="UP001632038">
    <property type="component" value="Unassembled WGS sequence"/>
</dbReference>
<dbReference type="InterPro" id="IPR044800">
    <property type="entry name" value="LEC2-like"/>
</dbReference>
<organism evidence="7 8">
    <name type="scientific">Castilleja foliolosa</name>
    <dbReference type="NCBI Taxonomy" id="1961234"/>
    <lineage>
        <taxon>Eukaryota</taxon>
        <taxon>Viridiplantae</taxon>
        <taxon>Streptophyta</taxon>
        <taxon>Embryophyta</taxon>
        <taxon>Tracheophyta</taxon>
        <taxon>Spermatophyta</taxon>
        <taxon>Magnoliopsida</taxon>
        <taxon>eudicotyledons</taxon>
        <taxon>Gunneridae</taxon>
        <taxon>Pentapetalae</taxon>
        <taxon>asterids</taxon>
        <taxon>lamiids</taxon>
        <taxon>Lamiales</taxon>
        <taxon>Orobanchaceae</taxon>
        <taxon>Pedicularideae</taxon>
        <taxon>Castillejinae</taxon>
        <taxon>Castilleja</taxon>
    </lineage>
</organism>
<keyword evidence="2" id="KW-0805">Transcription regulation</keyword>
<keyword evidence="3" id="KW-0238">DNA-binding</keyword>
<evidence type="ECO:0000256" key="2">
    <source>
        <dbReference type="ARBA" id="ARBA00023015"/>
    </source>
</evidence>
<dbReference type="Pfam" id="PF02362">
    <property type="entry name" value="B3"/>
    <property type="match status" value="1"/>
</dbReference>
<dbReference type="InterPro" id="IPR015300">
    <property type="entry name" value="DNA-bd_pseudobarrel_sf"/>
</dbReference>
<evidence type="ECO:0000256" key="1">
    <source>
        <dbReference type="ARBA" id="ARBA00004123"/>
    </source>
</evidence>
<comment type="subcellular location">
    <subcellularLocation>
        <location evidence="1">Nucleus</location>
    </subcellularLocation>
</comment>
<evidence type="ECO:0000259" key="6">
    <source>
        <dbReference type="SMART" id="SM01019"/>
    </source>
</evidence>
<dbReference type="AlphaFoldDB" id="A0ABD3E3J8"/>
<evidence type="ECO:0000313" key="7">
    <source>
        <dbReference type="EMBL" id="KAL3647665.1"/>
    </source>
</evidence>
<dbReference type="Gene3D" id="2.40.330.10">
    <property type="entry name" value="DNA-binding pseudobarrel domain"/>
    <property type="match status" value="1"/>
</dbReference>
<sequence>MVAGGEKEAERHLPELGSSDGITIPIEDIVTSRVWSMRYRFWPNNKSRMYVLENTGDFVRLNGLEEGDFIVLYSHTKCSKYMIRGIKVREPETKTEGKKPTKRNLYS</sequence>
<comment type="caution">
    <text evidence="7">The sequence shown here is derived from an EMBL/GenBank/DDBJ whole genome shotgun (WGS) entry which is preliminary data.</text>
</comment>
<feature type="domain" description="TF-B3" evidence="6">
    <location>
        <begin position="1"/>
        <end position="89"/>
    </location>
</feature>
<dbReference type="SMART" id="SM01019">
    <property type="entry name" value="B3"/>
    <property type="match status" value="1"/>
</dbReference>
<evidence type="ECO:0000313" key="8">
    <source>
        <dbReference type="Proteomes" id="UP001632038"/>
    </source>
</evidence>
<keyword evidence="8" id="KW-1185">Reference proteome</keyword>
<name>A0ABD3E3J8_9LAMI</name>
<proteinExistence type="predicted"/>
<protein>
    <submittedName>
        <fullName evidence="7">B3 domain-containing transcription factor abi3</fullName>
        <ecNumber evidence="7">2.2.1.6</ecNumber>
    </submittedName>
</protein>
<dbReference type="GO" id="GO:0005634">
    <property type="term" value="C:nucleus"/>
    <property type="evidence" value="ECO:0007669"/>
    <property type="project" value="UniProtKB-SubCell"/>
</dbReference>
<dbReference type="InterPro" id="IPR003340">
    <property type="entry name" value="B3_DNA-bd"/>
</dbReference>
<keyword evidence="4" id="KW-0804">Transcription</keyword>
<dbReference type="GO" id="GO:0003984">
    <property type="term" value="F:acetolactate synthase activity"/>
    <property type="evidence" value="ECO:0007669"/>
    <property type="project" value="UniProtKB-EC"/>
</dbReference>